<dbReference type="InterPro" id="IPR036291">
    <property type="entry name" value="NAD(P)-bd_dom_sf"/>
</dbReference>
<dbReference type="Proteomes" id="UP000002727">
    <property type="component" value="Chromosome"/>
</dbReference>
<dbReference type="Pfam" id="PF18317">
    <property type="entry name" value="SDH_C"/>
    <property type="match status" value="1"/>
</dbReference>
<feature type="binding site" evidence="6">
    <location>
        <position position="234"/>
    </location>
    <ligand>
        <name>NADP(+)</name>
        <dbReference type="ChEBI" id="CHEBI:58349"/>
    </ligand>
</feature>
<dbReference type="Pfam" id="PF01488">
    <property type="entry name" value="Shikimate_DH"/>
    <property type="match status" value="1"/>
</dbReference>
<dbReference type="GO" id="GO:0009423">
    <property type="term" value="P:chorismate biosynthetic process"/>
    <property type="evidence" value="ECO:0007669"/>
    <property type="project" value="UniProtKB-UniRule"/>
</dbReference>
<dbReference type="UniPathway" id="UPA00053">
    <property type="reaction ID" value="UER00087"/>
</dbReference>
<protein>
    <recommendedName>
        <fullName evidence="1 6">Shikimate dehydrogenase (NADP(+))</fullName>
        <shortName evidence="6">SDH</shortName>
        <ecNumber evidence="1 6">1.1.1.25</ecNumber>
    </recommendedName>
</protein>
<dbReference type="SUPFAM" id="SSF51735">
    <property type="entry name" value="NAD(P)-binding Rossmann-fold domains"/>
    <property type="match status" value="1"/>
</dbReference>
<gene>
    <name evidence="6" type="primary">aroE</name>
    <name evidence="10" type="ordered locus">TON_1136</name>
</gene>
<evidence type="ECO:0000313" key="11">
    <source>
        <dbReference type="Proteomes" id="UP000002727"/>
    </source>
</evidence>
<dbReference type="InterPro" id="IPR022893">
    <property type="entry name" value="Shikimate_DH_fam"/>
</dbReference>
<evidence type="ECO:0000259" key="7">
    <source>
        <dbReference type="Pfam" id="PF01488"/>
    </source>
</evidence>
<feature type="domain" description="SDH C-terminal" evidence="9">
    <location>
        <begin position="234"/>
        <end position="264"/>
    </location>
</feature>
<dbReference type="GeneID" id="7018158"/>
<keyword evidence="2 6" id="KW-0028">Amino-acid biosynthesis</keyword>
<keyword evidence="5 6" id="KW-0057">Aromatic amino acid biosynthesis</keyword>
<feature type="binding site" evidence="6">
    <location>
        <position position="211"/>
    </location>
    <ligand>
        <name>NADP(+)</name>
        <dbReference type="ChEBI" id="CHEBI:58349"/>
    </ligand>
</feature>
<evidence type="ECO:0000256" key="3">
    <source>
        <dbReference type="ARBA" id="ARBA00022857"/>
    </source>
</evidence>
<dbReference type="RefSeq" id="WP_012572096.1">
    <property type="nucleotide sequence ID" value="NC_011529.1"/>
</dbReference>
<organism evidence="10 11">
    <name type="scientific">Thermococcus onnurineus (strain NA1)</name>
    <dbReference type="NCBI Taxonomy" id="523850"/>
    <lineage>
        <taxon>Archaea</taxon>
        <taxon>Methanobacteriati</taxon>
        <taxon>Methanobacteriota</taxon>
        <taxon>Thermococci</taxon>
        <taxon>Thermococcales</taxon>
        <taxon>Thermococcaceae</taxon>
        <taxon>Thermococcus</taxon>
    </lineage>
</organism>
<dbReference type="KEGG" id="ton:TON_1136"/>
<dbReference type="GO" id="GO:0004764">
    <property type="term" value="F:shikimate 3-dehydrogenase (NADP+) activity"/>
    <property type="evidence" value="ECO:0007669"/>
    <property type="project" value="UniProtKB-UniRule"/>
</dbReference>
<dbReference type="PANTHER" id="PTHR21089:SF1">
    <property type="entry name" value="BIFUNCTIONAL 3-DEHYDROQUINATE DEHYDRATASE_SHIKIMATE DEHYDROGENASE, CHLOROPLASTIC"/>
    <property type="match status" value="1"/>
</dbReference>
<feature type="binding site" evidence="6">
    <location>
        <position position="63"/>
    </location>
    <ligand>
        <name>shikimate</name>
        <dbReference type="ChEBI" id="CHEBI:36208"/>
    </ligand>
</feature>
<comment type="similarity">
    <text evidence="6">Belongs to the shikimate dehydrogenase family.</text>
</comment>
<name>B6YX11_THEON</name>
<dbReference type="GO" id="GO:0008652">
    <property type="term" value="P:amino acid biosynthetic process"/>
    <property type="evidence" value="ECO:0007669"/>
    <property type="project" value="UniProtKB-KW"/>
</dbReference>
<comment type="pathway">
    <text evidence="6">Metabolic intermediate biosynthesis; chorismate biosynthesis; chorismate from D-erythrose 4-phosphate and phosphoenolpyruvate: step 4/7.</text>
</comment>
<feature type="domain" description="Quinate/shikimate 5-dehydrogenase/glutamyl-tRNA reductase" evidence="7">
    <location>
        <begin position="110"/>
        <end position="186"/>
    </location>
</feature>
<keyword evidence="4 6" id="KW-0560">Oxidoreductase</keyword>
<dbReference type="Gene3D" id="3.40.50.10860">
    <property type="entry name" value="Leucine Dehydrogenase, chain A, domain 1"/>
    <property type="match status" value="1"/>
</dbReference>
<dbReference type="GO" id="GO:0019632">
    <property type="term" value="P:shikimate metabolic process"/>
    <property type="evidence" value="ECO:0007669"/>
    <property type="project" value="InterPro"/>
</dbReference>
<dbReference type="NCBIfam" id="NF001319">
    <property type="entry name" value="PRK00258.3-3"/>
    <property type="match status" value="1"/>
</dbReference>
<dbReference type="eggNOG" id="arCOG01033">
    <property type="taxonomic scope" value="Archaea"/>
</dbReference>
<dbReference type="Pfam" id="PF08501">
    <property type="entry name" value="Shikimate_dh_N"/>
    <property type="match status" value="1"/>
</dbReference>
<comment type="function">
    <text evidence="6">Involved in the biosynthesis of the chorismate, which leads to the biosynthesis of aromatic amino acids. Catalyzes the reversible NADPH linked reduction of 3-dehydroshikimate (DHSA) to yield shikimate (SA).</text>
</comment>
<dbReference type="InterPro" id="IPR013708">
    <property type="entry name" value="Shikimate_DH-bd_N"/>
</dbReference>
<dbReference type="EMBL" id="CP000855">
    <property type="protein sequence ID" value="ACJ16624.1"/>
    <property type="molecule type" value="Genomic_DNA"/>
</dbReference>
<proteinExistence type="inferred from homology"/>
<feature type="binding site" evidence="6">
    <location>
        <position position="241"/>
    </location>
    <ligand>
        <name>shikimate</name>
        <dbReference type="ChEBI" id="CHEBI:36208"/>
    </ligand>
</feature>
<dbReference type="HOGENOM" id="CLU_044063_3_1_2"/>
<evidence type="ECO:0000313" key="10">
    <source>
        <dbReference type="EMBL" id="ACJ16624.1"/>
    </source>
</evidence>
<sequence length="275" mass="29680">MDAETVLYGLIGRPVSHSLSPAMHNALFRLYGMNAVYLAFEVSDLEGAIKGIRALGIRGLNVTMPHKETVVGHLDGLSSEAEALNSVNTVVNRGGELIGHNTDGVGARKALERFTKLKGRRVLIIGAGGAGKAIAHELSKVASVVVLNRTPERAKTLERFGIEVGRLERSRLEAEIRNADVLINATPVGMNEERSIVPPELLPEGAVVMDAVYTPPKTLLLREAEARGCLTVDGLWMLVYQGAESFRLWTGVSPDVDFMRRVALEGLSKRGCYGG</sequence>
<dbReference type="Gene3D" id="3.40.50.720">
    <property type="entry name" value="NAD(P)-binding Rossmann-like Domain"/>
    <property type="match status" value="1"/>
</dbReference>
<feature type="binding site" evidence="6">
    <location>
        <position position="103"/>
    </location>
    <ligand>
        <name>shikimate</name>
        <dbReference type="ChEBI" id="CHEBI:36208"/>
    </ligand>
</feature>
<reference evidence="10 11" key="1">
    <citation type="journal article" date="2008" name="J. Bacteriol.">
        <title>The complete genome sequence of Thermococcus onnurineus NA1 reveals a mixed heterotrophic and carboxydotrophic metabolism.</title>
        <authorList>
            <person name="Lee H.S."/>
            <person name="Kang S.G."/>
            <person name="Bae S.S."/>
            <person name="Lim J.K."/>
            <person name="Cho Y."/>
            <person name="Kim Y.J."/>
            <person name="Jeon J.H."/>
            <person name="Cha S.S."/>
            <person name="Kwon K.K."/>
            <person name="Kim H.T."/>
            <person name="Park C.J."/>
            <person name="Lee H.W."/>
            <person name="Kim S.I."/>
            <person name="Chun J."/>
            <person name="Colwell R.R."/>
            <person name="Kim S.J."/>
            <person name="Lee J.H."/>
        </authorList>
    </citation>
    <scope>NUCLEOTIDE SEQUENCE [LARGE SCALE GENOMIC DNA]</scope>
    <source>
        <strain evidence="10 11">NA1</strain>
    </source>
</reference>
<evidence type="ECO:0000259" key="8">
    <source>
        <dbReference type="Pfam" id="PF08501"/>
    </source>
</evidence>
<feature type="active site" description="Proton acceptor" evidence="6">
    <location>
        <position position="67"/>
    </location>
</feature>
<comment type="catalytic activity">
    <reaction evidence="6">
        <text>shikimate + NADP(+) = 3-dehydroshikimate + NADPH + H(+)</text>
        <dbReference type="Rhea" id="RHEA:17737"/>
        <dbReference type="ChEBI" id="CHEBI:15378"/>
        <dbReference type="ChEBI" id="CHEBI:16630"/>
        <dbReference type="ChEBI" id="CHEBI:36208"/>
        <dbReference type="ChEBI" id="CHEBI:57783"/>
        <dbReference type="ChEBI" id="CHEBI:58349"/>
        <dbReference type="EC" id="1.1.1.25"/>
    </reaction>
</comment>
<dbReference type="STRING" id="523850.TON_1136"/>
<keyword evidence="3 6" id="KW-0521">NADP</keyword>
<accession>B6YX11</accession>
<feature type="domain" description="Shikimate dehydrogenase substrate binding N-terminal" evidence="8">
    <location>
        <begin position="10"/>
        <end position="90"/>
    </location>
</feature>
<comment type="subunit">
    <text evidence="6">Homodimer.</text>
</comment>
<dbReference type="PATRIC" id="fig|523850.10.peg.1144"/>
<evidence type="ECO:0000259" key="9">
    <source>
        <dbReference type="Pfam" id="PF18317"/>
    </source>
</evidence>
<dbReference type="NCBIfam" id="TIGR00507">
    <property type="entry name" value="aroE"/>
    <property type="match status" value="1"/>
</dbReference>
<dbReference type="PANTHER" id="PTHR21089">
    <property type="entry name" value="SHIKIMATE DEHYDROGENASE"/>
    <property type="match status" value="1"/>
</dbReference>
<dbReference type="HAMAP" id="MF_00222">
    <property type="entry name" value="Shikimate_DH_AroE"/>
    <property type="match status" value="1"/>
</dbReference>
<dbReference type="AlphaFoldDB" id="B6YX11"/>
<evidence type="ECO:0000256" key="4">
    <source>
        <dbReference type="ARBA" id="ARBA00023002"/>
    </source>
</evidence>
<feature type="binding site" evidence="6">
    <location>
        <position position="88"/>
    </location>
    <ligand>
        <name>shikimate</name>
        <dbReference type="ChEBI" id="CHEBI:36208"/>
    </ligand>
</feature>
<evidence type="ECO:0000256" key="2">
    <source>
        <dbReference type="ARBA" id="ARBA00022605"/>
    </source>
</evidence>
<feature type="binding site" evidence="6">
    <location>
        <begin position="126"/>
        <end position="130"/>
    </location>
    <ligand>
        <name>NADP(+)</name>
        <dbReference type="ChEBI" id="CHEBI:58349"/>
    </ligand>
</feature>
<feature type="binding site" evidence="6">
    <location>
        <position position="213"/>
    </location>
    <ligand>
        <name>shikimate</name>
        <dbReference type="ChEBI" id="CHEBI:36208"/>
    </ligand>
</feature>
<dbReference type="GO" id="GO:0009073">
    <property type="term" value="P:aromatic amino acid family biosynthetic process"/>
    <property type="evidence" value="ECO:0007669"/>
    <property type="project" value="UniProtKB-KW"/>
</dbReference>
<comment type="caution">
    <text evidence="6">Lacks conserved residue(s) required for the propagation of feature annotation.</text>
</comment>
<feature type="binding site" evidence="6">
    <location>
        <begin position="18"/>
        <end position="20"/>
    </location>
    <ligand>
        <name>shikimate</name>
        <dbReference type="ChEBI" id="CHEBI:36208"/>
    </ligand>
</feature>
<dbReference type="GO" id="GO:0050661">
    <property type="term" value="F:NADP binding"/>
    <property type="evidence" value="ECO:0007669"/>
    <property type="project" value="InterPro"/>
</dbReference>
<dbReference type="EC" id="1.1.1.25" evidence="1 6"/>
<dbReference type="CDD" id="cd01065">
    <property type="entry name" value="NAD_bind_Shikimate_DH"/>
    <property type="match status" value="1"/>
</dbReference>
<evidence type="ECO:0000256" key="1">
    <source>
        <dbReference type="ARBA" id="ARBA00012962"/>
    </source>
</evidence>
<dbReference type="InterPro" id="IPR046346">
    <property type="entry name" value="Aminoacid_DH-like_N_sf"/>
</dbReference>
<evidence type="ECO:0000256" key="5">
    <source>
        <dbReference type="ARBA" id="ARBA00023141"/>
    </source>
</evidence>
<evidence type="ECO:0000256" key="6">
    <source>
        <dbReference type="HAMAP-Rule" id="MF_00222"/>
    </source>
</evidence>
<dbReference type="SUPFAM" id="SSF53223">
    <property type="entry name" value="Aminoacid dehydrogenase-like, N-terminal domain"/>
    <property type="match status" value="1"/>
</dbReference>
<dbReference type="InterPro" id="IPR006151">
    <property type="entry name" value="Shikm_DH/Glu-tRNA_Rdtase"/>
</dbReference>
<keyword evidence="11" id="KW-1185">Reference proteome</keyword>
<feature type="binding site" evidence="6">
    <location>
        <begin position="148"/>
        <end position="153"/>
    </location>
    <ligand>
        <name>NADP(+)</name>
        <dbReference type="ChEBI" id="CHEBI:58349"/>
    </ligand>
</feature>
<dbReference type="InterPro" id="IPR011342">
    <property type="entry name" value="Shikimate_DH"/>
</dbReference>
<dbReference type="InterPro" id="IPR041121">
    <property type="entry name" value="SDH_C"/>
</dbReference>
<dbReference type="OrthoDB" id="8744at2157"/>